<dbReference type="SUPFAM" id="SSF53474">
    <property type="entry name" value="alpha/beta-Hydrolases"/>
    <property type="match status" value="1"/>
</dbReference>
<reference evidence="2 3" key="1">
    <citation type="submission" date="2018-11" db="EMBL/GenBank/DDBJ databases">
        <title>Draft genome sequence of Gordonia sp. RS15-1S isolated from rice stems.</title>
        <authorList>
            <person name="Muangham S."/>
        </authorList>
    </citation>
    <scope>NUCLEOTIDE SEQUENCE [LARGE SCALE GENOMIC DNA]</scope>
    <source>
        <strain evidence="2 3">RS15-1S</strain>
    </source>
</reference>
<sequence>MASTDDRPAELSAPPTTRAAWWAGLPAVQRERLHTEHPEWIGNSDGLPAADRDLANRALLPTVRDSLEKQSRTLAERLADNRFGGTFTSDDSRKWYVDAKIADIGAIERELHRSEPAHPRLLISFDMHSGERGHAAVAIGNPDSADHIGVTTPGLGTTVQPSLTGDLPYQGMGGEGRLLREETLRQLAIVGRPAETVATIAWIGYDTPNFRGPGRRVSTARGALHVATSSKARDAAPILSRFFAGLTAASDHRPHLVALGHSYGSLVTAEALRLTHGLVDDVIFYGSPGLGGDRGFDLDYTPESFNLESGAAYVLKNDDDPIADLGLFGSDPVESPSLIRLATRAGVDRTGVRRVGSAGHATYTRDVEGKSTMAQYNMAAVLGQMPEHLITGL</sequence>
<accession>A0A3N4GHL4</accession>
<proteinExistence type="predicted"/>
<keyword evidence="3" id="KW-1185">Reference proteome</keyword>
<dbReference type="RefSeq" id="WP_123928746.1">
    <property type="nucleotide sequence ID" value="NZ_RKMH01000006.1"/>
</dbReference>
<dbReference type="AlphaFoldDB" id="A0A3N4GHL4"/>
<organism evidence="2 3">
    <name type="scientific">Gordonia oryzae</name>
    <dbReference type="NCBI Taxonomy" id="2487349"/>
    <lineage>
        <taxon>Bacteria</taxon>
        <taxon>Bacillati</taxon>
        <taxon>Actinomycetota</taxon>
        <taxon>Actinomycetes</taxon>
        <taxon>Mycobacteriales</taxon>
        <taxon>Gordoniaceae</taxon>
        <taxon>Gordonia</taxon>
    </lineage>
</organism>
<dbReference type="EMBL" id="RKMH01000006">
    <property type="protein sequence ID" value="RPA62272.1"/>
    <property type="molecule type" value="Genomic_DNA"/>
</dbReference>
<evidence type="ECO:0000313" key="2">
    <source>
        <dbReference type="EMBL" id="RPA62272.1"/>
    </source>
</evidence>
<dbReference type="InterPro" id="IPR010427">
    <property type="entry name" value="DUF1023"/>
</dbReference>
<dbReference type="Pfam" id="PF06259">
    <property type="entry name" value="Abhydrolase_8"/>
    <property type="match status" value="1"/>
</dbReference>
<evidence type="ECO:0000259" key="1">
    <source>
        <dbReference type="Pfam" id="PF06259"/>
    </source>
</evidence>
<gene>
    <name evidence="2" type="ORF">EF294_09700</name>
</gene>
<comment type="caution">
    <text evidence="2">The sequence shown here is derived from an EMBL/GenBank/DDBJ whole genome shotgun (WGS) entry which is preliminary data.</text>
</comment>
<dbReference type="Proteomes" id="UP000267536">
    <property type="component" value="Unassembled WGS sequence"/>
</dbReference>
<evidence type="ECO:0000313" key="3">
    <source>
        <dbReference type="Proteomes" id="UP000267536"/>
    </source>
</evidence>
<dbReference type="OrthoDB" id="5969911at2"/>
<dbReference type="InterPro" id="IPR029058">
    <property type="entry name" value="AB_hydrolase_fold"/>
</dbReference>
<protein>
    <recommendedName>
        <fullName evidence="1">DUF1023 domain-containing protein</fullName>
    </recommendedName>
</protein>
<name>A0A3N4GHL4_9ACTN</name>
<feature type="domain" description="DUF1023" evidence="1">
    <location>
        <begin position="132"/>
        <end position="325"/>
    </location>
</feature>